<reference evidence="1" key="1">
    <citation type="submission" date="2022-03" db="EMBL/GenBank/DDBJ databases">
        <authorList>
            <person name="Sayadi A."/>
        </authorList>
    </citation>
    <scope>NUCLEOTIDE SEQUENCE</scope>
</reference>
<gene>
    <name evidence="1" type="ORF">ACAOBT_LOCUS2089</name>
</gene>
<sequence>MFANARCTCRSNHAGLAWLYFLCACGEVRRF</sequence>
<proteinExistence type="predicted"/>
<evidence type="ECO:0000313" key="2">
    <source>
        <dbReference type="Proteomes" id="UP001152888"/>
    </source>
</evidence>
<protein>
    <submittedName>
        <fullName evidence="1">Uncharacterized protein</fullName>
    </submittedName>
</protein>
<dbReference type="PROSITE" id="PS51257">
    <property type="entry name" value="PROKAR_LIPOPROTEIN"/>
    <property type="match status" value="1"/>
</dbReference>
<dbReference type="Proteomes" id="UP001152888">
    <property type="component" value="Unassembled WGS sequence"/>
</dbReference>
<name>A0A9P0JM57_ACAOB</name>
<comment type="caution">
    <text evidence="1">The sequence shown here is derived from an EMBL/GenBank/DDBJ whole genome shotgun (WGS) entry which is preliminary data.</text>
</comment>
<organism evidence="1 2">
    <name type="scientific">Acanthoscelides obtectus</name>
    <name type="common">Bean weevil</name>
    <name type="synonym">Bruchus obtectus</name>
    <dbReference type="NCBI Taxonomy" id="200917"/>
    <lineage>
        <taxon>Eukaryota</taxon>
        <taxon>Metazoa</taxon>
        <taxon>Ecdysozoa</taxon>
        <taxon>Arthropoda</taxon>
        <taxon>Hexapoda</taxon>
        <taxon>Insecta</taxon>
        <taxon>Pterygota</taxon>
        <taxon>Neoptera</taxon>
        <taxon>Endopterygota</taxon>
        <taxon>Coleoptera</taxon>
        <taxon>Polyphaga</taxon>
        <taxon>Cucujiformia</taxon>
        <taxon>Chrysomeloidea</taxon>
        <taxon>Chrysomelidae</taxon>
        <taxon>Bruchinae</taxon>
        <taxon>Bruchini</taxon>
        <taxon>Acanthoscelides</taxon>
    </lineage>
</organism>
<dbReference type="AlphaFoldDB" id="A0A9P0JM57"/>
<accession>A0A9P0JM57</accession>
<dbReference type="EMBL" id="CAKOFQ010006670">
    <property type="protein sequence ID" value="CAH1957428.1"/>
    <property type="molecule type" value="Genomic_DNA"/>
</dbReference>
<keyword evidence="2" id="KW-1185">Reference proteome</keyword>
<evidence type="ECO:0000313" key="1">
    <source>
        <dbReference type="EMBL" id="CAH1957428.1"/>
    </source>
</evidence>